<keyword evidence="1" id="KW-0560">Oxidoreductase</keyword>
<dbReference type="RefSeq" id="WP_100986455.1">
    <property type="nucleotide sequence ID" value="NZ_CP025096.1"/>
</dbReference>
<dbReference type="GO" id="GO:0050660">
    <property type="term" value="F:flavin adenine dinucleotide binding"/>
    <property type="evidence" value="ECO:0007669"/>
    <property type="project" value="InterPro"/>
</dbReference>
<evidence type="ECO:0000313" key="2">
    <source>
        <dbReference type="EMBL" id="AUD01032.1"/>
    </source>
</evidence>
<evidence type="ECO:0000256" key="1">
    <source>
        <dbReference type="ARBA" id="ARBA00023002"/>
    </source>
</evidence>
<dbReference type="AlphaFoldDB" id="A0A2K8YTS3"/>
<dbReference type="GO" id="GO:0004497">
    <property type="term" value="F:monooxygenase activity"/>
    <property type="evidence" value="ECO:0007669"/>
    <property type="project" value="TreeGrafter"/>
</dbReference>
<keyword evidence="3" id="KW-1185">Reference proteome</keyword>
<dbReference type="PANTHER" id="PTHR43539">
    <property type="entry name" value="FLAVIN-BINDING MONOOXYGENASE-LIKE PROTEIN (AFU_ORTHOLOGUE AFUA_4G09220)"/>
    <property type="match status" value="1"/>
</dbReference>
<dbReference type="SUPFAM" id="SSF51905">
    <property type="entry name" value="FAD/NAD(P)-binding domain"/>
    <property type="match status" value="2"/>
</dbReference>
<gene>
    <name evidence="2" type="ORF">CWM47_03855</name>
</gene>
<dbReference type="Pfam" id="PF13738">
    <property type="entry name" value="Pyr_redox_3"/>
    <property type="match status" value="1"/>
</dbReference>
<organism evidence="2 3">
    <name type="scientific">Spirosoma pollinicola</name>
    <dbReference type="NCBI Taxonomy" id="2057025"/>
    <lineage>
        <taxon>Bacteria</taxon>
        <taxon>Pseudomonadati</taxon>
        <taxon>Bacteroidota</taxon>
        <taxon>Cytophagia</taxon>
        <taxon>Cytophagales</taxon>
        <taxon>Cytophagaceae</taxon>
        <taxon>Spirosoma</taxon>
    </lineage>
</organism>
<dbReference type="GO" id="GO:0005829">
    <property type="term" value="C:cytosol"/>
    <property type="evidence" value="ECO:0007669"/>
    <property type="project" value="TreeGrafter"/>
</dbReference>
<dbReference type="PIRSF" id="PIRSF000332">
    <property type="entry name" value="FMO"/>
    <property type="match status" value="1"/>
</dbReference>
<dbReference type="InterPro" id="IPR050982">
    <property type="entry name" value="Auxin_biosynth/cation_transpt"/>
</dbReference>
<reference evidence="2 3" key="1">
    <citation type="submission" date="2017-11" db="EMBL/GenBank/DDBJ databases">
        <title>Taxonomic description and genome sequences of Spirosoma HA7 sp. nov., isolated from pollen microhabitat of Corylus avellana.</title>
        <authorList>
            <person name="Ambika Manirajan B."/>
            <person name="Suarez C."/>
            <person name="Ratering S."/>
            <person name="Geissler-Plaum R."/>
            <person name="Cardinale M."/>
            <person name="Sylvia S."/>
        </authorList>
    </citation>
    <scope>NUCLEOTIDE SEQUENCE [LARGE SCALE GENOMIC DNA]</scope>
    <source>
        <strain evidence="2 3">HA7</strain>
    </source>
</reference>
<dbReference type="PRINTS" id="PR00368">
    <property type="entry name" value="FADPNR"/>
</dbReference>
<protein>
    <submittedName>
        <fullName evidence="2">NAD(P)/FAD-dependent oxidoreductase</fullName>
    </submittedName>
</protein>
<sequence>MQTIIIGAGPAGLAMAGQLAHRKQPFTVLEASEHIGLSWRNHYDRLHLHTVKEYSALPYFPFPADYPTYISRLQFVEYLERYAEHVGIKPVFNQKVVSIQQNPTDKTWQVQTETDLFIAERVVVATGYNRVPNQPELPGQRDFRGIVWHSYEYRNGSPFRNENVLVVGMGNTGAELALDLLENNARPFISIRGPVNIVRRDTFGRPAQPTAIFLSKFPNWFYDFMAGLSQRFSVGDVSAYGLGKPKHSPSYDTRRGKISVIDVGTLDQIKAGNITVLPGINRINKKTVTFTDGRELPFDAIILATGYRPGMSAILGDALSAKVLNERGYPKKLWFNGDDLQGIYFLGFSIPLTGVLYHLNLDSERVANHIAKNNFVTP</sequence>
<evidence type="ECO:0000313" key="3">
    <source>
        <dbReference type="Proteomes" id="UP000232883"/>
    </source>
</evidence>
<dbReference type="InterPro" id="IPR000960">
    <property type="entry name" value="Flavin_mOase"/>
</dbReference>
<dbReference type="KEGG" id="spir:CWM47_03855"/>
<name>A0A2K8YTS3_9BACT</name>
<dbReference type="Gene3D" id="3.50.50.60">
    <property type="entry name" value="FAD/NAD(P)-binding domain"/>
    <property type="match status" value="1"/>
</dbReference>
<dbReference type="GO" id="GO:0050661">
    <property type="term" value="F:NADP binding"/>
    <property type="evidence" value="ECO:0007669"/>
    <property type="project" value="InterPro"/>
</dbReference>
<dbReference type="PRINTS" id="PR00469">
    <property type="entry name" value="PNDRDTASEII"/>
</dbReference>
<proteinExistence type="predicted"/>
<accession>A0A2K8YTS3</accession>
<dbReference type="EMBL" id="CP025096">
    <property type="protein sequence ID" value="AUD01032.1"/>
    <property type="molecule type" value="Genomic_DNA"/>
</dbReference>
<dbReference type="Proteomes" id="UP000232883">
    <property type="component" value="Chromosome"/>
</dbReference>
<dbReference type="OrthoDB" id="9778740at2"/>
<dbReference type="InterPro" id="IPR036188">
    <property type="entry name" value="FAD/NAD-bd_sf"/>
</dbReference>
<dbReference type="PANTHER" id="PTHR43539:SF78">
    <property type="entry name" value="FLAVIN-CONTAINING MONOOXYGENASE"/>
    <property type="match status" value="1"/>
</dbReference>